<keyword evidence="1" id="KW-0175">Coiled coil</keyword>
<keyword evidence="4" id="KW-1185">Reference proteome</keyword>
<evidence type="ECO:0000256" key="1">
    <source>
        <dbReference type="SAM" id="Coils"/>
    </source>
</evidence>
<organism evidence="3 4">
    <name type="scientific">Cuscuta australis</name>
    <dbReference type="NCBI Taxonomy" id="267555"/>
    <lineage>
        <taxon>Eukaryota</taxon>
        <taxon>Viridiplantae</taxon>
        <taxon>Streptophyta</taxon>
        <taxon>Embryophyta</taxon>
        <taxon>Tracheophyta</taxon>
        <taxon>Spermatophyta</taxon>
        <taxon>Magnoliopsida</taxon>
        <taxon>eudicotyledons</taxon>
        <taxon>Gunneridae</taxon>
        <taxon>Pentapetalae</taxon>
        <taxon>asterids</taxon>
        <taxon>lamiids</taxon>
        <taxon>Solanales</taxon>
        <taxon>Convolvulaceae</taxon>
        <taxon>Cuscuteae</taxon>
        <taxon>Cuscuta</taxon>
        <taxon>Cuscuta subgen. Grammica</taxon>
        <taxon>Cuscuta sect. Cleistogrammica</taxon>
    </lineage>
</organism>
<sequence>MKDAFFSKAAGLYSGCMYNQRNDGLVKKKTVEAAMLERLKEDTSKRKKKNRRKGKEDGPALGTYTRGTIPFSENYNRLAAKKRAHISVEEVIVHTKKKKHDGQTWVDSSDADLWARFIALRDEAIKNGLDVTDDEIWYSLVHDRNVKDRMSGVGDYERKMRKLKPSSTHRRSSSSAIKKSEIEILKEQNKRLQEQNNQVLVLQFPLCEGFYIPQQIKNIILKRTCPWSRCRLAVGPSLL</sequence>
<comment type="caution">
    <text evidence="3">The sequence shown here is derived from an EMBL/GenBank/DDBJ whole genome shotgun (WGS) entry which is preliminary data.</text>
</comment>
<gene>
    <name evidence="3" type="ORF">DM860_004030</name>
</gene>
<evidence type="ECO:0000313" key="3">
    <source>
        <dbReference type="EMBL" id="RAL37108.1"/>
    </source>
</evidence>
<feature type="coiled-coil region" evidence="1">
    <location>
        <begin position="175"/>
        <end position="202"/>
    </location>
</feature>
<dbReference type="EMBL" id="NQVE01000217">
    <property type="protein sequence ID" value="RAL37108.1"/>
    <property type="molecule type" value="Genomic_DNA"/>
</dbReference>
<name>A0A328CXH4_9ASTE</name>
<reference evidence="3 4" key="1">
    <citation type="submission" date="2018-06" db="EMBL/GenBank/DDBJ databases">
        <title>The Genome of Cuscuta australis (Dodder) Provides Insight into the Evolution of Plant Parasitism.</title>
        <authorList>
            <person name="Liu H."/>
        </authorList>
    </citation>
    <scope>NUCLEOTIDE SEQUENCE [LARGE SCALE GENOMIC DNA]</scope>
    <source>
        <strain evidence="4">cv. Yunnan</strain>
        <tissue evidence="3">Vines</tissue>
    </source>
</reference>
<dbReference type="AlphaFoldDB" id="A0A328CXH4"/>
<evidence type="ECO:0000256" key="2">
    <source>
        <dbReference type="SAM" id="MobiDB-lite"/>
    </source>
</evidence>
<proteinExistence type="predicted"/>
<protein>
    <submittedName>
        <fullName evidence="3">Uncharacterized protein</fullName>
    </submittedName>
</protein>
<dbReference type="Proteomes" id="UP000249390">
    <property type="component" value="Unassembled WGS sequence"/>
</dbReference>
<accession>A0A328CXH4</accession>
<evidence type="ECO:0000313" key="4">
    <source>
        <dbReference type="Proteomes" id="UP000249390"/>
    </source>
</evidence>
<feature type="region of interest" description="Disordered" evidence="2">
    <location>
        <begin position="39"/>
        <end position="63"/>
    </location>
</feature>